<dbReference type="GO" id="GO:0012506">
    <property type="term" value="C:vesicle membrane"/>
    <property type="evidence" value="ECO:0007669"/>
    <property type="project" value="InterPro"/>
</dbReference>
<dbReference type="GO" id="GO:0005886">
    <property type="term" value="C:plasma membrane"/>
    <property type="evidence" value="ECO:0007669"/>
    <property type="project" value="UniProtKB-SubCell"/>
</dbReference>
<evidence type="ECO:0000256" key="10">
    <source>
        <dbReference type="ARBA" id="ARBA00022679"/>
    </source>
</evidence>
<name>A0AA96V625_9EURY</name>
<feature type="transmembrane region" description="Helical" evidence="19">
    <location>
        <begin position="62"/>
        <end position="82"/>
    </location>
</feature>
<dbReference type="Pfam" id="PF04207">
    <property type="entry name" value="MtrD"/>
    <property type="match status" value="1"/>
</dbReference>
<dbReference type="GO" id="GO:0005737">
    <property type="term" value="C:cytoplasm"/>
    <property type="evidence" value="ECO:0007669"/>
    <property type="project" value="InterPro"/>
</dbReference>
<keyword evidence="12 19" id="KW-1278">Translocase</keyword>
<gene>
    <name evidence="19" type="primary">mtrD</name>
    <name evidence="20" type="ORF">MsAc7_13340</name>
</gene>
<keyword evidence="13 19" id="KW-1133">Transmembrane helix</keyword>
<evidence type="ECO:0000256" key="6">
    <source>
        <dbReference type="ARBA" id="ARBA00015129"/>
    </source>
</evidence>
<comment type="catalytic activity">
    <reaction evidence="17 19">
        <text>5-methyl-5,6,7,8-tetrahydromethanopterin + coenzyme M + 2 Na(+)(in) = 5,6,7,8-tetrahydromethanopterin + methyl-coenzyme M + 2 Na(+)(out)</text>
        <dbReference type="Rhea" id="RHEA:53492"/>
        <dbReference type="ChEBI" id="CHEBI:29101"/>
        <dbReference type="ChEBI" id="CHEBI:58103"/>
        <dbReference type="ChEBI" id="CHEBI:58116"/>
        <dbReference type="ChEBI" id="CHEBI:58286"/>
        <dbReference type="ChEBI" id="CHEBI:58319"/>
        <dbReference type="EC" id="7.2.1.4"/>
    </reaction>
</comment>
<organism evidence="20 21">
    <name type="scientific">Methanolapillus millepedarum</name>
    <dbReference type="NCBI Taxonomy" id="3028296"/>
    <lineage>
        <taxon>Archaea</taxon>
        <taxon>Methanobacteriati</taxon>
        <taxon>Methanobacteriota</taxon>
        <taxon>Stenosarchaea group</taxon>
        <taxon>Methanomicrobia</taxon>
        <taxon>Methanosarcinales</taxon>
        <taxon>Methanosarcinaceae</taxon>
        <taxon>Methanolapillus</taxon>
    </lineage>
</organism>
<reference evidence="20 21" key="1">
    <citation type="submission" date="2023-07" db="EMBL/GenBank/DDBJ databases">
        <title>Closed genoem sequence of Methanosarcinaceae archaeon Ac7.</title>
        <authorList>
            <person name="Poehlein A."/>
            <person name="Protasov E."/>
            <person name="Platt K."/>
            <person name="Reeh H."/>
            <person name="Daniel R."/>
            <person name="Brune A."/>
        </authorList>
    </citation>
    <scope>NUCLEOTIDE SEQUENCE [LARGE SCALE GENOMIC DNA]</scope>
    <source>
        <strain evidence="20 21">Ac7</strain>
    </source>
</reference>
<dbReference type="InterPro" id="IPR005779">
    <property type="entry name" value="MeTrfase_D"/>
</dbReference>
<dbReference type="NCBIfam" id="TIGR01112">
    <property type="entry name" value="mtrD"/>
    <property type="match status" value="1"/>
</dbReference>
<evidence type="ECO:0000256" key="1">
    <source>
        <dbReference type="ARBA" id="ARBA00002533"/>
    </source>
</evidence>
<keyword evidence="14 19" id="KW-0484">Methanogenesis</keyword>
<feature type="transmembrane region" description="Helical" evidence="19">
    <location>
        <begin position="89"/>
        <end position="114"/>
    </location>
</feature>
<dbReference type="GO" id="GO:0006730">
    <property type="term" value="P:one-carbon metabolic process"/>
    <property type="evidence" value="ECO:0007669"/>
    <property type="project" value="UniProtKB-UniRule"/>
</dbReference>
<evidence type="ECO:0000256" key="12">
    <source>
        <dbReference type="ARBA" id="ARBA00022967"/>
    </source>
</evidence>
<evidence type="ECO:0000256" key="9">
    <source>
        <dbReference type="ARBA" id="ARBA00022603"/>
    </source>
</evidence>
<keyword evidence="21" id="KW-1185">Reference proteome</keyword>
<keyword evidence="7 19" id="KW-1003">Cell membrane</keyword>
<dbReference type="GO" id="GO:0032259">
    <property type="term" value="P:methylation"/>
    <property type="evidence" value="ECO:0007669"/>
    <property type="project" value="UniProtKB-KW"/>
</dbReference>
<sequence length="256" mass="26913">MIEGVFDYLYSLWFIEILWAFLIFTVLITIGGVLISLSVHFIPVGGAPAAMAQATGVGTGTTQLAAGAGLTGLLVSASVSLLTNSFWLILCLGAIGSALMIVIVMFMANIVYVYGVGCTPASGKLQRDPVTKDRQDIYVSKGTEGHGIPTICFISGILGGLLGGFGGALIFELLYIYASSGRFFDPITAVSLAVVLSIALFFINAVIASYNIAGTIEGYHDPKFKKWPKAVIVSAVMTFICSLLCFFAVGNIGGIL</sequence>
<evidence type="ECO:0000256" key="11">
    <source>
        <dbReference type="ARBA" id="ARBA00022692"/>
    </source>
</evidence>
<evidence type="ECO:0000256" key="4">
    <source>
        <dbReference type="ARBA" id="ARBA00008822"/>
    </source>
</evidence>
<dbReference type="GeneID" id="89230434"/>
<dbReference type="GO" id="GO:0019386">
    <property type="term" value="P:methanogenesis, from carbon dioxide"/>
    <property type="evidence" value="ECO:0007669"/>
    <property type="project" value="UniProtKB-UniRule"/>
</dbReference>
<keyword evidence="15 19" id="KW-0472">Membrane</keyword>
<comment type="function">
    <text evidence="1 19">Part of a complex that catalyzes the formation of methyl-coenzyme M and tetrahydromethanopterin from coenzyme M and methyl-tetrahydromethanopterin. This is an energy-conserving, sodium-ion translocating step.</text>
</comment>
<comment type="pathway">
    <text evidence="3 19">One-carbon metabolism; methanogenesis from CO(2); methyl-coenzyme M from 5,10-methylene-5,6,7,8-tetrahydromethanopterin: step 2/2.</text>
</comment>
<comment type="subunit">
    <text evidence="5 19">The complex is composed of 8 subunits; MtrA, MtrB, MtrC, MtrD, MtrE, MtrF, MtrG and MtrH.</text>
</comment>
<feature type="transmembrane region" description="Helical" evidence="19">
    <location>
        <begin position="12"/>
        <end position="42"/>
    </location>
</feature>
<feature type="transmembrane region" description="Helical" evidence="19">
    <location>
        <begin position="148"/>
        <end position="177"/>
    </location>
</feature>
<proteinExistence type="inferred from homology"/>
<protein>
    <recommendedName>
        <fullName evidence="6 19">Tetrahydromethanopterin S-methyltransferase subunit D</fullName>
        <ecNumber evidence="18 19">7.2.1.4</ecNumber>
    </recommendedName>
    <alternativeName>
        <fullName evidence="16 19">N5-methyltetrahydromethanopterin--coenzyme M methyltransferase subunit D</fullName>
    </alternativeName>
</protein>
<dbReference type="EMBL" id="CP131060">
    <property type="protein sequence ID" value="WNY25773.1"/>
    <property type="molecule type" value="Genomic_DNA"/>
</dbReference>
<comment type="subcellular location">
    <subcellularLocation>
        <location evidence="2 19">Cell membrane</location>
        <topology evidence="2 19">Multi-pass membrane protein</topology>
    </subcellularLocation>
</comment>
<feature type="transmembrane region" description="Helical" evidence="19">
    <location>
        <begin position="189"/>
        <end position="210"/>
    </location>
</feature>
<comment type="similarity">
    <text evidence="4 19">Belongs to the MtrD family.</text>
</comment>
<evidence type="ECO:0000256" key="14">
    <source>
        <dbReference type="ARBA" id="ARBA00022994"/>
    </source>
</evidence>
<evidence type="ECO:0000256" key="17">
    <source>
        <dbReference type="ARBA" id="ARBA00044880"/>
    </source>
</evidence>
<keyword evidence="10 19" id="KW-0808">Transferase</keyword>
<accession>A0AA96V625</accession>
<dbReference type="AlphaFoldDB" id="A0AA96V625"/>
<evidence type="ECO:0000256" key="3">
    <source>
        <dbReference type="ARBA" id="ARBA00004839"/>
    </source>
</evidence>
<keyword evidence="9 19" id="KW-0489">Methyltransferase</keyword>
<evidence type="ECO:0000256" key="13">
    <source>
        <dbReference type="ARBA" id="ARBA00022989"/>
    </source>
</evidence>
<evidence type="ECO:0000256" key="16">
    <source>
        <dbReference type="ARBA" id="ARBA00029820"/>
    </source>
</evidence>
<dbReference type="PIRSF" id="PIRSF016552">
    <property type="entry name" value="MtrD"/>
    <property type="match status" value="1"/>
</dbReference>
<evidence type="ECO:0000313" key="21">
    <source>
        <dbReference type="Proteomes" id="UP001303587"/>
    </source>
</evidence>
<evidence type="ECO:0000256" key="8">
    <source>
        <dbReference type="ARBA" id="ARBA00022563"/>
    </source>
</evidence>
<dbReference type="EC" id="7.2.1.4" evidence="18 19"/>
<evidence type="ECO:0000313" key="20">
    <source>
        <dbReference type="EMBL" id="WNY25773.1"/>
    </source>
</evidence>
<feature type="transmembrane region" description="Helical" evidence="19">
    <location>
        <begin position="230"/>
        <end position="252"/>
    </location>
</feature>
<evidence type="ECO:0000256" key="5">
    <source>
        <dbReference type="ARBA" id="ARBA00011616"/>
    </source>
</evidence>
<dbReference type="HAMAP" id="MF_01097">
    <property type="entry name" value="MtrD"/>
    <property type="match status" value="1"/>
</dbReference>
<dbReference type="GO" id="GO:0030269">
    <property type="term" value="F:tetrahydromethanopterin S-methyltransferase activity"/>
    <property type="evidence" value="ECO:0007669"/>
    <property type="project" value="UniProtKB-UniRule"/>
</dbReference>
<evidence type="ECO:0000256" key="18">
    <source>
        <dbReference type="ARBA" id="ARBA00044970"/>
    </source>
</evidence>
<evidence type="ECO:0000256" key="15">
    <source>
        <dbReference type="ARBA" id="ARBA00023136"/>
    </source>
</evidence>
<evidence type="ECO:0000256" key="7">
    <source>
        <dbReference type="ARBA" id="ARBA00022475"/>
    </source>
</evidence>
<keyword evidence="8 19" id="KW-0554">One-carbon metabolism</keyword>
<evidence type="ECO:0000256" key="19">
    <source>
        <dbReference type="HAMAP-Rule" id="MF_01097"/>
    </source>
</evidence>
<evidence type="ECO:0000256" key="2">
    <source>
        <dbReference type="ARBA" id="ARBA00004651"/>
    </source>
</evidence>
<dbReference type="RefSeq" id="WP_338102121.1">
    <property type="nucleotide sequence ID" value="NZ_CP131060.1"/>
</dbReference>
<keyword evidence="11 19" id="KW-0812">Transmembrane</keyword>
<dbReference type="Proteomes" id="UP001303587">
    <property type="component" value="Chromosome"/>
</dbReference>